<feature type="compositionally biased region" description="Polar residues" evidence="1">
    <location>
        <begin position="135"/>
        <end position="159"/>
    </location>
</feature>
<evidence type="ECO:0000256" key="2">
    <source>
        <dbReference type="SAM" id="Phobius"/>
    </source>
</evidence>
<gene>
    <name evidence="3" type="ORF">N0V83_002634</name>
</gene>
<keyword evidence="4" id="KW-1185">Reference proteome</keyword>
<dbReference type="OrthoDB" id="3798921at2759"/>
<protein>
    <submittedName>
        <fullName evidence="3">Uncharacterized protein</fullName>
    </submittedName>
</protein>
<keyword evidence="2" id="KW-0472">Membrane</keyword>
<comment type="caution">
    <text evidence="3">The sequence shown here is derived from an EMBL/GenBank/DDBJ whole genome shotgun (WGS) entry which is preliminary data.</text>
</comment>
<name>A0A9W8YBW6_9PLEO</name>
<organism evidence="3 4">
    <name type="scientific">Neocucurbitaria cava</name>
    <dbReference type="NCBI Taxonomy" id="798079"/>
    <lineage>
        <taxon>Eukaryota</taxon>
        <taxon>Fungi</taxon>
        <taxon>Dikarya</taxon>
        <taxon>Ascomycota</taxon>
        <taxon>Pezizomycotina</taxon>
        <taxon>Dothideomycetes</taxon>
        <taxon>Pleosporomycetidae</taxon>
        <taxon>Pleosporales</taxon>
        <taxon>Pleosporineae</taxon>
        <taxon>Cucurbitariaceae</taxon>
        <taxon>Neocucurbitaria</taxon>
    </lineage>
</organism>
<feature type="region of interest" description="Disordered" evidence="1">
    <location>
        <begin position="114"/>
        <end position="177"/>
    </location>
</feature>
<keyword evidence="2" id="KW-0812">Transmembrane</keyword>
<dbReference type="Proteomes" id="UP001140560">
    <property type="component" value="Unassembled WGS sequence"/>
</dbReference>
<proteinExistence type="predicted"/>
<keyword evidence="2" id="KW-1133">Transmembrane helix</keyword>
<feature type="transmembrane region" description="Helical" evidence="2">
    <location>
        <begin position="186"/>
        <end position="207"/>
    </location>
</feature>
<accession>A0A9W8YBW6</accession>
<dbReference type="EMBL" id="JAPEUY010000004">
    <property type="protein sequence ID" value="KAJ4373895.1"/>
    <property type="molecule type" value="Genomic_DNA"/>
</dbReference>
<evidence type="ECO:0000313" key="3">
    <source>
        <dbReference type="EMBL" id="KAJ4373895.1"/>
    </source>
</evidence>
<feature type="compositionally biased region" description="Basic and acidic residues" evidence="1">
    <location>
        <begin position="118"/>
        <end position="133"/>
    </location>
</feature>
<evidence type="ECO:0000256" key="1">
    <source>
        <dbReference type="SAM" id="MobiDB-lite"/>
    </source>
</evidence>
<evidence type="ECO:0000313" key="4">
    <source>
        <dbReference type="Proteomes" id="UP001140560"/>
    </source>
</evidence>
<reference evidence="3" key="1">
    <citation type="submission" date="2022-10" db="EMBL/GenBank/DDBJ databases">
        <title>Tapping the CABI collections for fungal endophytes: first genome assemblies for Collariella, Neodidymelliopsis, Ascochyta clinopodiicola, Didymella pomorum, Didymosphaeria variabile, Neocosmospora piperis and Neocucurbitaria cava.</title>
        <authorList>
            <person name="Hill R."/>
        </authorList>
    </citation>
    <scope>NUCLEOTIDE SEQUENCE</scope>
    <source>
        <strain evidence="3">IMI 356814</strain>
    </source>
</reference>
<sequence length="296" mass="31572">MLESERADNGITQAAGIFSNCGPGVNTYELQYNCRGPACSAINGFQYVKCNADGGSMSCSNDIKCAPGISSYTSNFTFTQNEPDPWNPSSQNEPDSWVHQQQHVMLPSCAKFSLTSDGTKEGTKVDDGGRGDNKQCPNVQETPSPTAITGQARKTTSVGRAQVGATSRPEAAQSNTGSRGVASKNILFITFLVGLMILLPGTQASALDHQRYELRLRVRAVSDRVRAFAEDFSADLAEKANAEGQNGEVFAHNLVANVISSVCDSYFNGQDPESFSPAIVEGCVKSIYGSCEGNII</sequence>
<dbReference type="AlphaFoldDB" id="A0A9W8YBW6"/>